<dbReference type="GO" id="GO:0016998">
    <property type="term" value="P:cell wall macromolecule catabolic process"/>
    <property type="evidence" value="ECO:0007669"/>
    <property type="project" value="InterPro"/>
</dbReference>
<dbReference type="Proteomes" id="UP000707451">
    <property type="component" value="Unassembled WGS sequence"/>
</dbReference>
<protein>
    <submittedName>
        <fullName evidence="1">Uncharacterized protein</fullName>
    </submittedName>
</protein>
<dbReference type="GO" id="GO:0009253">
    <property type="term" value="P:peptidoglycan catabolic process"/>
    <property type="evidence" value="ECO:0007669"/>
    <property type="project" value="InterPro"/>
</dbReference>
<gene>
    <name evidence="1" type="ORF">KI688_004497</name>
</gene>
<comment type="caution">
    <text evidence="1">The sequence shown here is derived from an EMBL/GenBank/DDBJ whole genome shotgun (WGS) entry which is preliminary data.</text>
</comment>
<dbReference type="SUPFAM" id="SSF53955">
    <property type="entry name" value="Lysozyme-like"/>
    <property type="match status" value="1"/>
</dbReference>
<keyword evidence="2" id="KW-1185">Reference proteome</keyword>
<evidence type="ECO:0000313" key="2">
    <source>
        <dbReference type="Proteomes" id="UP000707451"/>
    </source>
</evidence>
<accession>A0A9P8BS67</accession>
<dbReference type="InterPro" id="IPR023346">
    <property type="entry name" value="Lysozyme-like_dom_sf"/>
</dbReference>
<name>A0A9P8BS67_9FUNG</name>
<proteinExistence type="predicted"/>
<reference evidence="1" key="1">
    <citation type="submission" date="2021-06" db="EMBL/GenBank/DDBJ databases">
        <title>Genome Sequence of Mortierella hyaline Strain SCG-10, a Cold-Adapted, Nitrate-Reducing Fungus Isolated from Soil in Minnesota, USA.</title>
        <authorList>
            <person name="Aldossari N."/>
        </authorList>
    </citation>
    <scope>NUCLEOTIDE SEQUENCE</scope>
    <source>
        <strain evidence="1">SCG-10</strain>
    </source>
</reference>
<dbReference type="EMBL" id="JAHRHY010000016">
    <property type="protein sequence ID" value="KAG9063612.1"/>
    <property type="molecule type" value="Genomic_DNA"/>
</dbReference>
<dbReference type="AlphaFoldDB" id="A0A9P8BS67"/>
<sequence length="82" mass="9205">MACRDVSYPISLSLENVQTLILLELKSLRNCLGAALKKSRVQLSDSQYGALISWAYNRRYNVLVKRLNTGESSSKVAEEELV</sequence>
<dbReference type="OrthoDB" id="5358886at2759"/>
<organism evidence="1 2">
    <name type="scientific">Linnemannia hyalina</name>
    <dbReference type="NCBI Taxonomy" id="64524"/>
    <lineage>
        <taxon>Eukaryota</taxon>
        <taxon>Fungi</taxon>
        <taxon>Fungi incertae sedis</taxon>
        <taxon>Mucoromycota</taxon>
        <taxon>Mortierellomycotina</taxon>
        <taxon>Mortierellomycetes</taxon>
        <taxon>Mortierellales</taxon>
        <taxon>Mortierellaceae</taxon>
        <taxon>Linnemannia</taxon>
    </lineage>
</organism>
<evidence type="ECO:0000313" key="1">
    <source>
        <dbReference type="EMBL" id="KAG9063612.1"/>
    </source>
</evidence>
<dbReference type="GO" id="GO:0003796">
    <property type="term" value="F:lysozyme activity"/>
    <property type="evidence" value="ECO:0007669"/>
    <property type="project" value="InterPro"/>
</dbReference>